<gene>
    <name evidence="1" type="ORF">J1N35_021737</name>
</gene>
<feature type="non-terminal residue" evidence="1">
    <location>
        <position position="1"/>
    </location>
</feature>
<comment type="caution">
    <text evidence="1">The sequence shown here is derived from an EMBL/GenBank/DDBJ whole genome shotgun (WGS) entry which is preliminary data.</text>
</comment>
<organism evidence="1 2">
    <name type="scientific">Gossypium stocksii</name>
    <dbReference type="NCBI Taxonomy" id="47602"/>
    <lineage>
        <taxon>Eukaryota</taxon>
        <taxon>Viridiplantae</taxon>
        <taxon>Streptophyta</taxon>
        <taxon>Embryophyta</taxon>
        <taxon>Tracheophyta</taxon>
        <taxon>Spermatophyta</taxon>
        <taxon>Magnoliopsida</taxon>
        <taxon>eudicotyledons</taxon>
        <taxon>Gunneridae</taxon>
        <taxon>Pentapetalae</taxon>
        <taxon>rosids</taxon>
        <taxon>malvids</taxon>
        <taxon>Malvales</taxon>
        <taxon>Malvaceae</taxon>
        <taxon>Malvoideae</taxon>
        <taxon>Gossypium</taxon>
    </lineage>
</organism>
<protein>
    <submittedName>
        <fullName evidence="1">Uncharacterized protein</fullName>
    </submittedName>
</protein>
<name>A0A9D3VFT7_9ROSI</name>
<keyword evidence="2" id="KW-1185">Reference proteome</keyword>
<proteinExistence type="predicted"/>
<dbReference type="EMBL" id="JAIQCV010000007">
    <property type="protein sequence ID" value="KAH1081976.1"/>
    <property type="molecule type" value="Genomic_DNA"/>
</dbReference>
<accession>A0A9D3VFT7</accession>
<dbReference type="Proteomes" id="UP000828251">
    <property type="component" value="Unassembled WGS sequence"/>
</dbReference>
<evidence type="ECO:0000313" key="2">
    <source>
        <dbReference type="Proteomes" id="UP000828251"/>
    </source>
</evidence>
<sequence>TMLLLCSLPSSYKSFRETLIYEKDKLSFKDVNSHLLSKDKLDNEFGSDSKAHRQASILEYQRSEIKVVAINLISSSILDSKGYRINIESSGIKVSRGALVLLKVQDMPVEDFAKDDIMEIRVKMEIC</sequence>
<dbReference type="OrthoDB" id="949803at2759"/>
<evidence type="ECO:0000313" key="1">
    <source>
        <dbReference type="EMBL" id="KAH1081976.1"/>
    </source>
</evidence>
<reference evidence="1 2" key="1">
    <citation type="journal article" date="2021" name="Plant Biotechnol. J.">
        <title>Multi-omics assisted identification of the key and species-specific regulatory components of drought-tolerant mechanisms in Gossypium stocksii.</title>
        <authorList>
            <person name="Yu D."/>
            <person name="Ke L."/>
            <person name="Zhang D."/>
            <person name="Wu Y."/>
            <person name="Sun Y."/>
            <person name="Mei J."/>
            <person name="Sun J."/>
            <person name="Sun Y."/>
        </authorList>
    </citation>
    <scope>NUCLEOTIDE SEQUENCE [LARGE SCALE GENOMIC DNA]</scope>
    <source>
        <strain evidence="2">cv. E1</strain>
        <tissue evidence="1">Leaf</tissue>
    </source>
</reference>
<dbReference type="AlphaFoldDB" id="A0A9D3VFT7"/>